<protein>
    <submittedName>
        <fullName evidence="2">Phosphohydrolase</fullName>
    </submittedName>
</protein>
<evidence type="ECO:0000313" key="3">
    <source>
        <dbReference type="Proteomes" id="UP000239590"/>
    </source>
</evidence>
<dbReference type="CDD" id="cd00077">
    <property type="entry name" value="HDc"/>
    <property type="match status" value="1"/>
</dbReference>
<keyword evidence="2" id="KW-0378">Hydrolase</keyword>
<dbReference type="GO" id="GO:0006203">
    <property type="term" value="P:dGTP catabolic process"/>
    <property type="evidence" value="ECO:0007669"/>
    <property type="project" value="TreeGrafter"/>
</dbReference>
<dbReference type="Pfam" id="PF01966">
    <property type="entry name" value="HD"/>
    <property type="match status" value="1"/>
</dbReference>
<feature type="domain" description="HD/PDEase" evidence="1">
    <location>
        <begin position="45"/>
        <end position="158"/>
    </location>
</feature>
<dbReference type="GO" id="GO:0008832">
    <property type="term" value="F:dGTPase activity"/>
    <property type="evidence" value="ECO:0007669"/>
    <property type="project" value="TreeGrafter"/>
</dbReference>
<dbReference type="Proteomes" id="UP000239590">
    <property type="component" value="Unassembled WGS sequence"/>
</dbReference>
<keyword evidence="3" id="KW-1185">Reference proteome</keyword>
<dbReference type="PANTHER" id="PTHR11373:SF41">
    <property type="entry name" value="METAL-DEPENDENT PHOSPHOHYDROLASE"/>
    <property type="match status" value="1"/>
</dbReference>
<dbReference type="OrthoDB" id="9814017at2"/>
<dbReference type="InterPro" id="IPR003607">
    <property type="entry name" value="HD/PDEase_dom"/>
</dbReference>
<dbReference type="InterPro" id="IPR050135">
    <property type="entry name" value="dGTPase-like"/>
</dbReference>
<dbReference type="AlphaFoldDB" id="A0A2S7ISB0"/>
<organism evidence="2 3">
    <name type="scientific">Siphonobacter curvatus</name>
    <dbReference type="NCBI Taxonomy" id="2094562"/>
    <lineage>
        <taxon>Bacteria</taxon>
        <taxon>Pseudomonadati</taxon>
        <taxon>Bacteroidota</taxon>
        <taxon>Cytophagia</taxon>
        <taxon>Cytophagales</taxon>
        <taxon>Cytophagaceae</taxon>
        <taxon>Siphonobacter</taxon>
    </lineage>
</organism>
<dbReference type="InterPro" id="IPR006674">
    <property type="entry name" value="HD_domain"/>
</dbReference>
<dbReference type="PANTHER" id="PTHR11373">
    <property type="entry name" value="DEOXYNUCLEOSIDE TRIPHOSPHATE TRIPHOSPHOHYDROLASE"/>
    <property type="match status" value="1"/>
</dbReference>
<proteinExistence type="predicted"/>
<evidence type="ECO:0000259" key="1">
    <source>
        <dbReference type="SMART" id="SM00471"/>
    </source>
</evidence>
<reference evidence="3" key="1">
    <citation type="submission" date="2018-02" db="EMBL/GenBank/DDBJ databases">
        <title>Genome sequencing of Solimonas sp. HR-BB.</title>
        <authorList>
            <person name="Lee Y."/>
            <person name="Jeon C.O."/>
        </authorList>
    </citation>
    <scope>NUCLEOTIDE SEQUENCE [LARGE SCALE GENOMIC DNA]</scope>
    <source>
        <strain evidence="3">HR-U</strain>
    </source>
</reference>
<dbReference type="Gene3D" id="1.10.3210.10">
    <property type="entry name" value="Hypothetical protein af1432"/>
    <property type="match status" value="1"/>
</dbReference>
<dbReference type="EMBL" id="PTRA01000001">
    <property type="protein sequence ID" value="PQA60595.1"/>
    <property type="molecule type" value="Genomic_DNA"/>
</dbReference>
<gene>
    <name evidence="2" type="ORF">C5O19_13555</name>
</gene>
<evidence type="ECO:0000313" key="2">
    <source>
        <dbReference type="EMBL" id="PQA60595.1"/>
    </source>
</evidence>
<dbReference type="SUPFAM" id="SSF109604">
    <property type="entry name" value="HD-domain/PDEase-like"/>
    <property type="match status" value="1"/>
</dbReference>
<accession>A0A2S7ISB0</accession>
<dbReference type="RefSeq" id="WP_104713044.1">
    <property type="nucleotide sequence ID" value="NZ_PTRA01000001.1"/>
</dbReference>
<name>A0A2S7ISB0_9BACT</name>
<dbReference type="SMART" id="SM00471">
    <property type="entry name" value="HDc"/>
    <property type="match status" value="1"/>
</dbReference>
<sequence>MLYSDILYGSHEITGVFETLIQSSLFQRLQFIHQGGAIFLVNPQIRHTRFEHSVGVMLLIRQLGGSEKEQVAGLLHDLSHTAFSHVIDYVLSHQEEDFHEKWFAYFLRQPEISSILEAYGYTADEILTGSFPILEQPLPHLCADRLDYTLRDLYWAGLLTFKEIHTFLENVMVYKNRMVVTSLAAARWIKEKYTVLNQEYFQKKEHLYANQKLAELLRELLEHNFLLEDDFFQNDTHVINLIEFSLHARMKLDKIRSMSDFNPIVPSNIILKKREIDPEILEHGRVYRLSERQG</sequence>
<comment type="caution">
    <text evidence="2">The sequence shown here is derived from an EMBL/GenBank/DDBJ whole genome shotgun (WGS) entry which is preliminary data.</text>
</comment>